<dbReference type="EC" id="2.7.10.2" evidence="4"/>
<evidence type="ECO:0000256" key="15">
    <source>
        <dbReference type="ARBA" id="ARBA00051245"/>
    </source>
</evidence>
<name>A0ABQ5VXK6_9RHOB</name>
<keyword evidence="7" id="KW-0808">Transferase</keyword>
<evidence type="ECO:0000256" key="11">
    <source>
        <dbReference type="ARBA" id="ARBA00022840"/>
    </source>
</evidence>
<comment type="similarity">
    <text evidence="3">Belongs to the etk/wzc family.</text>
</comment>
<feature type="coiled-coil region" evidence="16">
    <location>
        <begin position="230"/>
        <end position="293"/>
    </location>
</feature>
<feature type="transmembrane region" description="Helical" evidence="17">
    <location>
        <begin position="33"/>
        <end position="51"/>
    </location>
</feature>
<dbReference type="PANTHER" id="PTHR32309:SF13">
    <property type="entry name" value="FERRIC ENTEROBACTIN TRANSPORT PROTEIN FEPE"/>
    <property type="match status" value="1"/>
</dbReference>
<dbReference type="CDD" id="cd05387">
    <property type="entry name" value="BY-kinase"/>
    <property type="match status" value="1"/>
</dbReference>
<comment type="subcellular location">
    <subcellularLocation>
        <location evidence="1">Cell inner membrane</location>
        <topology evidence="1">Multi-pass membrane protein</topology>
    </subcellularLocation>
</comment>
<accession>A0ABQ5VXK6</accession>
<proteinExistence type="inferred from homology"/>
<keyword evidence="16" id="KW-0175">Coiled coil</keyword>
<evidence type="ECO:0000313" key="21">
    <source>
        <dbReference type="Proteomes" id="UP001156694"/>
    </source>
</evidence>
<evidence type="ECO:0000256" key="8">
    <source>
        <dbReference type="ARBA" id="ARBA00022692"/>
    </source>
</evidence>
<keyword evidence="13 17" id="KW-0472">Membrane</keyword>
<dbReference type="RefSeq" id="WP_284379155.1">
    <property type="nucleotide sequence ID" value="NZ_BSNN01000007.1"/>
</dbReference>
<dbReference type="Pfam" id="PF13614">
    <property type="entry name" value="AAA_31"/>
    <property type="match status" value="1"/>
</dbReference>
<evidence type="ECO:0000256" key="4">
    <source>
        <dbReference type="ARBA" id="ARBA00011903"/>
    </source>
</evidence>
<feature type="domain" description="Polysaccharide chain length determinant N-terminal" evidence="18">
    <location>
        <begin position="17"/>
        <end position="115"/>
    </location>
</feature>
<evidence type="ECO:0000259" key="18">
    <source>
        <dbReference type="Pfam" id="PF02706"/>
    </source>
</evidence>
<dbReference type="Pfam" id="PF02706">
    <property type="entry name" value="Wzz"/>
    <property type="match status" value="1"/>
</dbReference>
<gene>
    <name evidence="20" type="ORF">GCM10007939_22380</name>
</gene>
<evidence type="ECO:0000256" key="2">
    <source>
        <dbReference type="ARBA" id="ARBA00007316"/>
    </source>
</evidence>
<evidence type="ECO:0000256" key="14">
    <source>
        <dbReference type="ARBA" id="ARBA00023137"/>
    </source>
</evidence>
<dbReference type="InterPro" id="IPR050445">
    <property type="entry name" value="Bact_polysacc_biosynth/exp"/>
</dbReference>
<keyword evidence="10" id="KW-0418">Kinase</keyword>
<keyword evidence="12 17" id="KW-1133">Transmembrane helix</keyword>
<feature type="domain" description="AAA" evidence="19">
    <location>
        <begin position="524"/>
        <end position="658"/>
    </location>
</feature>
<dbReference type="PANTHER" id="PTHR32309">
    <property type="entry name" value="TYROSINE-PROTEIN KINASE"/>
    <property type="match status" value="1"/>
</dbReference>
<organism evidence="20 21">
    <name type="scientific">Amylibacter marinus</name>
    <dbReference type="NCBI Taxonomy" id="1475483"/>
    <lineage>
        <taxon>Bacteria</taxon>
        <taxon>Pseudomonadati</taxon>
        <taxon>Pseudomonadota</taxon>
        <taxon>Alphaproteobacteria</taxon>
        <taxon>Rhodobacterales</taxon>
        <taxon>Paracoccaceae</taxon>
        <taxon>Amylibacter</taxon>
    </lineage>
</organism>
<dbReference type="Gene3D" id="3.40.50.300">
    <property type="entry name" value="P-loop containing nucleotide triphosphate hydrolases"/>
    <property type="match status" value="1"/>
</dbReference>
<keyword evidence="9" id="KW-0547">Nucleotide-binding</keyword>
<keyword evidence="11" id="KW-0067">ATP-binding</keyword>
<evidence type="ECO:0000256" key="3">
    <source>
        <dbReference type="ARBA" id="ARBA00008883"/>
    </source>
</evidence>
<comment type="caution">
    <text evidence="20">The sequence shown here is derived from an EMBL/GenBank/DDBJ whole genome shotgun (WGS) entry which is preliminary data.</text>
</comment>
<keyword evidence="5" id="KW-1003">Cell membrane</keyword>
<evidence type="ECO:0000256" key="9">
    <source>
        <dbReference type="ARBA" id="ARBA00022741"/>
    </source>
</evidence>
<feature type="transmembrane region" description="Helical" evidence="17">
    <location>
        <begin position="434"/>
        <end position="453"/>
    </location>
</feature>
<evidence type="ECO:0000256" key="5">
    <source>
        <dbReference type="ARBA" id="ARBA00022475"/>
    </source>
</evidence>
<dbReference type="EMBL" id="BSNN01000007">
    <property type="protein sequence ID" value="GLQ35954.1"/>
    <property type="molecule type" value="Genomic_DNA"/>
</dbReference>
<protein>
    <recommendedName>
        <fullName evidence="4">non-specific protein-tyrosine kinase</fullName>
        <ecNumber evidence="4">2.7.10.2</ecNumber>
    </recommendedName>
</protein>
<evidence type="ECO:0000256" key="6">
    <source>
        <dbReference type="ARBA" id="ARBA00022519"/>
    </source>
</evidence>
<dbReference type="InterPro" id="IPR003856">
    <property type="entry name" value="LPS_length_determ_N"/>
</dbReference>
<evidence type="ECO:0000256" key="7">
    <source>
        <dbReference type="ARBA" id="ARBA00022679"/>
    </source>
</evidence>
<dbReference type="SUPFAM" id="SSF52540">
    <property type="entry name" value="P-loop containing nucleoside triphosphate hydrolases"/>
    <property type="match status" value="1"/>
</dbReference>
<dbReference type="NCBIfam" id="TIGR01007">
    <property type="entry name" value="eps_fam"/>
    <property type="match status" value="1"/>
</dbReference>
<dbReference type="InterPro" id="IPR027417">
    <property type="entry name" value="P-loop_NTPase"/>
</dbReference>
<evidence type="ECO:0000256" key="10">
    <source>
        <dbReference type="ARBA" id="ARBA00022777"/>
    </source>
</evidence>
<dbReference type="InterPro" id="IPR005702">
    <property type="entry name" value="Wzc-like_C"/>
</dbReference>
<evidence type="ECO:0000256" key="12">
    <source>
        <dbReference type="ARBA" id="ARBA00022989"/>
    </source>
</evidence>
<keyword evidence="6" id="KW-0997">Cell inner membrane</keyword>
<keyword evidence="8 17" id="KW-0812">Transmembrane</keyword>
<evidence type="ECO:0000256" key="1">
    <source>
        <dbReference type="ARBA" id="ARBA00004429"/>
    </source>
</evidence>
<reference evidence="21" key="1">
    <citation type="journal article" date="2019" name="Int. J. Syst. Evol. Microbiol.">
        <title>The Global Catalogue of Microorganisms (GCM) 10K type strain sequencing project: providing services to taxonomists for standard genome sequencing and annotation.</title>
        <authorList>
            <consortium name="The Broad Institute Genomics Platform"/>
            <consortium name="The Broad Institute Genome Sequencing Center for Infectious Disease"/>
            <person name="Wu L."/>
            <person name="Ma J."/>
        </authorList>
    </citation>
    <scope>NUCLEOTIDE SEQUENCE [LARGE SCALE GENOMIC DNA]</scope>
    <source>
        <strain evidence="21">NBRC 110140</strain>
    </source>
</reference>
<evidence type="ECO:0000256" key="13">
    <source>
        <dbReference type="ARBA" id="ARBA00023136"/>
    </source>
</evidence>
<sequence length="721" mass="80971">MKNANVPSAVKSQANADDIDLFWILKVLWRGKFIVAFTAFVGFTLGGYYAFRVAVPIYPATALLVMETERQNVVNLQSVVAENLISGNVRDTGKINTEMLVIRSRSMMKKLVDHLDLMNDPKYNPNLREAVVEEEKSFLQDFSLRKFVWGLFSDAKPQEKIVLTNEQVQEGLISRLNGFFALSPVERTFAFQITARSTDRAEAVRMANGLAAVYIQDGIDQKFDVTEKASEWLSQKAAELKAEIDADENRLREFQDSTDLVSAENLVALNRQLKDMRQRLSLYQEDIDRVNVQMELAKLALAEQDIEKLRAFATRPAYAALAPILGNTRWDLTDIHTSLDRRMQDLKVESISATQKLQGLSISEQALKQQVERQSSDLLKLRQLEGQLQANGLLYESFITRLKEITLQQGLFAPTTRLLSEATPRRATSPRRSVIMMLTLLMGIGAGIGILFIREIMNNAFRAPEELEDYTNLRVLGVVPKLKVKTRKDVLTYTQDHPTSAFSESVNNLRTSILLADIEKEPQVIMITSSTPAEGKTSVSLSLAQNMSGLGKKVLLMECDIRKRIFSEYFDVGSYPGFVSLMMGTAELEDCLIKPMENGPHIISGDKTSSNATDVFSSQKFIDLLARLREEYDYIIIDTPPVLAVPDARVIARHADSIVYSVLWDGTTKSELRAGLNMLESVGTPVDGLILNMVDVKKVKKYGYSGNYGYYYGKNSYYTAD</sequence>
<dbReference type="Proteomes" id="UP001156694">
    <property type="component" value="Unassembled WGS sequence"/>
</dbReference>
<evidence type="ECO:0000256" key="16">
    <source>
        <dbReference type="SAM" id="Coils"/>
    </source>
</evidence>
<evidence type="ECO:0000259" key="19">
    <source>
        <dbReference type="Pfam" id="PF13614"/>
    </source>
</evidence>
<evidence type="ECO:0000256" key="17">
    <source>
        <dbReference type="SAM" id="Phobius"/>
    </source>
</evidence>
<dbReference type="InterPro" id="IPR025669">
    <property type="entry name" value="AAA_dom"/>
</dbReference>
<evidence type="ECO:0000313" key="20">
    <source>
        <dbReference type="EMBL" id="GLQ35954.1"/>
    </source>
</evidence>
<keyword evidence="21" id="KW-1185">Reference proteome</keyword>
<keyword evidence="14" id="KW-0829">Tyrosine-protein kinase</keyword>
<comment type="catalytic activity">
    <reaction evidence="15">
        <text>L-tyrosyl-[protein] + ATP = O-phospho-L-tyrosyl-[protein] + ADP + H(+)</text>
        <dbReference type="Rhea" id="RHEA:10596"/>
        <dbReference type="Rhea" id="RHEA-COMP:10136"/>
        <dbReference type="Rhea" id="RHEA-COMP:20101"/>
        <dbReference type="ChEBI" id="CHEBI:15378"/>
        <dbReference type="ChEBI" id="CHEBI:30616"/>
        <dbReference type="ChEBI" id="CHEBI:46858"/>
        <dbReference type="ChEBI" id="CHEBI:61978"/>
        <dbReference type="ChEBI" id="CHEBI:456216"/>
        <dbReference type="EC" id="2.7.10.2"/>
    </reaction>
</comment>
<comment type="similarity">
    <text evidence="2">Belongs to the CpsD/CapB family.</text>
</comment>